<reference evidence="1 2" key="1">
    <citation type="submission" date="2018-06" db="EMBL/GenBank/DDBJ databases">
        <title>Genomic Encyclopedia of Type Strains, Phase III (KMG-III): the genomes of soil and plant-associated and newly described type strains.</title>
        <authorList>
            <person name="Whitman W."/>
        </authorList>
    </citation>
    <scope>NUCLEOTIDE SEQUENCE [LARGE SCALE GENOMIC DNA]</scope>
    <source>
        <strain evidence="1 2">CGMCC 4.7090</strain>
    </source>
</reference>
<comment type="caution">
    <text evidence="1">The sequence shown here is derived from an EMBL/GenBank/DDBJ whole genome shotgun (WGS) entry which is preliminary data.</text>
</comment>
<organism evidence="1 2">
    <name type="scientific">Actinoplanes lutulentus</name>
    <dbReference type="NCBI Taxonomy" id="1287878"/>
    <lineage>
        <taxon>Bacteria</taxon>
        <taxon>Bacillati</taxon>
        <taxon>Actinomycetota</taxon>
        <taxon>Actinomycetes</taxon>
        <taxon>Micromonosporales</taxon>
        <taxon>Micromonosporaceae</taxon>
        <taxon>Actinoplanes</taxon>
    </lineage>
</organism>
<name>A0A327YW06_9ACTN</name>
<protein>
    <submittedName>
        <fullName evidence="1">Uncharacterized protein</fullName>
    </submittedName>
</protein>
<dbReference type="EMBL" id="QLMJ01000034">
    <property type="protein sequence ID" value="RAK25418.1"/>
    <property type="molecule type" value="Genomic_DNA"/>
</dbReference>
<dbReference type="AlphaFoldDB" id="A0A327YW06"/>
<gene>
    <name evidence="1" type="ORF">B0I29_13428</name>
</gene>
<keyword evidence="2" id="KW-1185">Reference proteome</keyword>
<dbReference type="Proteomes" id="UP000249341">
    <property type="component" value="Unassembled WGS sequence"/>
</dbReference>
<proteinExistence type="predicted"/>
<evidence type="ECO:0000313" key="2">
    <source>
        <dbReference type="Proteomes" id="UP000249341"/>
    </source>
</evidence>
<accession>A0A327YW06</accession>
<sequence length="44" mass="4651">MTVSTEARQAERARVLGEIVPGLAWAGSLESWLAGSPLAEIVLD</sequence>
<dbReference type="RefSeq" id="WP_260329856.1">
    <property type="nucleotide sequence ID" value="NZ_JACHWI010000006.1"/>
</dbReference>
<evidence type="ECO:0000313" key="1">
    <source>
        <dbReference type="EMBL" id="RAK25418.1"/>
    </source>
</evidence>